<keyword evidence="2" id="KW-1185">Reference proteome</keyword>
<accession>A0AA38KPY7</accession>
<evidence type="ECO:0000313" key="2">
    <source>
        <dbReference type="Proteomes" id="UP001163798"/>
    </source>
</evidence>
<organism evidence="1 2">
    <name type="scientific">Lentinula aff. detonsa</name>
    <dbReference type="NCBI Taxonomy" id="2804958"/>
    <lineage>
        <taxon>Eukaryota</taxon>
        <taxon>Fungi</taxon>
        <taxon>Dikarya</taxon>
        <taxon>Basidiomycota</taxon>
        <taxon>Agaricomycotina</taxon>
        <taxon>Agaricomycetes</taxon>
        <taxon>Agaricomycetidae</taxon>
        <taxon>Agaricales</taxon>
        <taxon>Marasmiineae</taxon>
        <taxon>Omphalotaceae</taxon>
        <taxon>Lentinula</taxon>
    </lineage>
</organism>
<name>A0AA38KPY7_9AGAR</name>
<dbReference type="EMBL" id="MU793329">
    <property type="protein sequence ID" value="KAJ3785894.1"/>
    <property type="molecule type" value="Genomic_DNA"/>
</dbReference>
<protein>
    <submittedName>
        <fullName evidence="1">Uncharacterized protein</fullName>
    </submittedName>
</protein>
<dbReference type="Proteomes" id="UP001163798">
    <property type="component" value="Unassembled WGS sequence"/>
</dbReference>
<dbReference type="AlphaFoldDB" id="A0AA38KPY7"/>
<reference evidence="1" key="1">
    <citation type="submission" date="2022-08" db="EMBL/GenBank/DDBJ databases">
        <authorList>
            <consortium name="DOE Joint Genome Institute"/>
            <person name="Min B."/>
            <person name="Riley R."/>
            <person name="Sierra-Patev S."/>
            <person name="Naranjo-Ortiz M."/>
            <person name="Looney B."/>
            <person name="Konkel Z."/>
            <person name="Slot J.C."/>
            <person name="Sakamoto Y."/>
            <person name="Steenwyk J.L."/>
            <person name="Rokas A."/>
            <person name="Carro J."/>
            <person name="Camarero S."/>
            <person name="Ferreira P."/>
            <person name="Molpeceres G."/>
            <person name="Ruiz-Duenas F.J."/>
            <person name="Serrano A."/>
            <person name="Henrissat B."/>
            <person name="Drula E."/>
            <person name="Hughes K.W."/>
            <person name="Mata J.L."/>
            <person name="Ishikawa N.K."/>
            <person name="Vargas-Isla R."/>
            <person name="Ushijima S."/>
            <person name="Smith C.A."/>
            <person name="Ahrendt S."/>
            <person name="Andreopoulos W."/>
            <person name="He G."/>
            <person name="Labutti K."/>
            <person name="Lipzen A."/>
            <person name="Ng V."/>
            <person name="Sandor L."/>
            <person name="Barry K."/>
            <person name="Martinez A.T."/>
            <person name="Xiao Y."/>
            <person name="Gibbons J.G."/>
            <person name="Terashima K."/>
            <person name="Hibbett D.S."/>
            <person name="Grigoriev I.V."/>
        </authorList>
    </citation>
    <scope>NUCLEOTIDE SEQUENCE</scope>
    <source>
        <strain evidence="1">TFB10291</strain>
    </source>
</reference>
<proteinExistence type="predicted"/>
<gene>
    <name evidence="1" type="ORF">GGU10DRAFT_332784</name>
</gene>
<comment type="caution">
    <text evidence="1">The sequence shown here is derived from an EMBL/GenBank/DDBJ whole genome shotgun (WGS) entry which is preliminary data.</text>
</comment>
<sequence>MSPSSWKKYLSPLVSRALAQLRNSSKKPTWKFPLFTAAVLNAVVRGGLILSKDTLLISSNLAVYGHSIVSTIDATLAALPEGEHPRCSLETYENIGSMLPG</sequence>
<evidence type="ECO:0000313" key="1">
    <source>
        <dbReference type="EMBL" id="KAJ3785894.1"/>
    </source>
</evidence>